<feature type="region of interest" description="Disordered" evidence="1">
    <location>
        <begin position="439"/>
        <end position="465"/>
    </location>
</feature>
<feature type="compositionally biased region" description="Basic and acidic residues" evidence="1">
    <location>
        <begin position="439"/>
        <end position="452"/>
    </location>
</feature>
<comment type="caution">
    <text evidence="2">The sequence shown here is derived from an EMBL/GenBank/DDBJ whole genome shotgun (WGS) entry which is preliminary data.</text>
</comment>
<dbReference type="VEuPathDB" id="FungiDB:AB675_5701"/>
<dbReference type="Proteomes" id="UP000038010">
    <property type="component" value="Unassembled WGS sequence"/>
</dbReference>
<dbReference type="GeneID" id="28737817"/>
<evidence type="ECO:0000313" key="3">
    <source>
        <dbReference type="Proteomes" id="UP000038010"/>
    </source>
</evidence>
<evidence type="ECO:0000256" key="1">
    <source>
        <dbReference type="SAM" id="MobiDB-lite"/>
    </source>
</evidence>
<proteinExistence type="predicted"/>
<accession>A0A0N1HWJ6</accession>
<dbReference type="Gene3D" id="3.40.390.10">
    <property type="entry name" value="Collagenase (Catalytic Domain)"/>
    <property type="match status" value="1"/>
</dbReference>
<evidence type="ECO:0000313" key="2">
    <source>
        <dbReference type="EMBL" id="KPI42032.1"/>
    </source>
</evidence>
<reference evidence="2 3" key="1">
    <citation type="submission" date="2015-06" db="EMBL/GenBank/DDBJ databases">
        <title>Draft genome of the ant-associated black yeast Phialophora attae CBS 131958.</title>
        <authorList>
            <person name="Moreno L.F."/>
            <person name="Stielow B.J."/>
            <person name="de Hoog S."/>
            <person name="Vicente V.A."/>
            <person name="Weiss V.A."/>
            <person name="de Vries M."/>
            <person name="Cruz L.M."/>
            <person name="Souza E.M."/>
        </authorList>
    </citation>
    <scope>NUCLEOTIDE SEQUENCE [LARGE SCALE GENOMIC DNA]</scope>
    <source>
        <strain evidence="2 3">CBS 131958</strain>
    </source>
</reference>
<keyword evidence="3" id="KW-1185">Reference proteome</keyword>
<dbReference type="RefSeq" id="XP_018001995.1">
    <property type="nucleotide sequence ID" value="XM_018145937.1"/>
</dbReference>
<dbReference type="AlphaFoldDB" id="A0A0N1HWJ6"/>
<name>A0A0N1HWJ6_9EURO</name>
<sequence>MDTNRQTTERVSQIHKGVMLYEVPSTESRDTKQPRLGPLSDESFAQLDAAMKEARWMVHVVLLQLAKVPTSLSGSDPTPYHEYFDRSFLPSVKFVFRQMFNFITAYLEGFNPMHKLQSDHVWTGRDVEFRIVCDERGHNDGIAARFEPAVEVGSAPNERYISTIRLYPSTWESKVSLRDFHQLRVEPFADLISSRNAAGTLIHELVHLVGAFCAQSFLGKVGFCQSDLPESLRHGLFYARFHSLSITDINMLDFATPEETKVLTDHGCSEWNVGTKAYGKTKCKLLPHLQKGTHGAFLNADSYSQMAIEINMQYLGGVYQKLYRTDPAAQKATADVLTALARMHRQWINPLKGVLHLRYSAHFDRFKAKYSQETIQWYESMRRDVDHLLKHRPPPEVNLLASWAYTPPYHVIHAAKGGPFFTARENDRVRELVMALREANRKRTPSEQKNGVDDEVGTEGRCSTQ</sequence>
<dbReference type="GO" id="GO:0008237">
    <property type="term" value="F:metallopeptidase activity"/>
    <property type="evidence" value="ECO:0007669"/>
    <property type="project" value="InterPro"/>
</dbReference>
<dbReference type="EMBL" id="LFJN01000008">
    <property type="protein sequence ID" value="KPI42032.1"/>
    <property type="molecule type" value="Genomic_DNA"/>
</dbReference>
<organism evidence="2 3">
    <name type="scientific">Cyphellophora attinorum</name>
    <dbReference type="NCBI Taxonomy" id="1664694"/>
    <lineage>
        <taxon>Eukaryota</taxon>
        <taxon>Fungi</taxon>
        <taxon>Dikarya</taxon>
        <taxon>Ascomycota</taxon>
        <taxon>Pezizomycotina</taxon>
        <taxon>Eurotiomycetes</taxon>
        <taxon>Chaetothyriomycetidae</taxon>
        <taxon>Chaetothyriales</taxon>
        <taxon>Cyphellophoraceae</taxon>
        <taxon>Cyphellophora</taxon>
    </lineage>
</organism>
<protein>
    <submittedName>
        <fullName evidence="2">Uncharacterized protein</fullName>
    </submittedName>
</protein>
<gene>
    <name evidence="2" type="ORF">AB675_5701</name>
</gene>
<dbReference type="InterPro" id="IPR024079">
    <property type="entry name" value="MetalloPept_cat_dom_sf"/>
</dbReference>